<name>A0AAD5QJD9_PARTN</name>
<gene>
    <name evidence="1" type="ORF">KIN20_006539</name>
</gene>
<reference evidence="1" key="1">
    <citation type="submission" date="2021-06" db="EMBL/GenBank/DDBJ databases">
        <title>Parelaphostrongylus tenuis whole genome reference sequence.</title>
        <authorList>
            <person name="Garwood T.J."/>
            <person name="Larsen P.A."/>
            <person name="Fountain-Jones N.M."/>
            <person name="Garbe J.R."/>
            <person name="Macchietto M.G."/>
            <person name="Kania S.A."/>
            <person name="Gerhold R.W."/>
            <person name="Richards J.E."/>
            <person name="Wolf T.M."/>
        </authorList>
    </citation>
    <scope>NUCLEOTIDE SEQUENCE</scope>
    <source>
        <strain evidence="1">MNPRO001-30</strain>
        <tissue evidence="1">Meninges</tissue>
    </source>
</reference>
<organism evidence="1 2">
    <name type="scientific">Parelaphostrongylus tenuis</name>
    <name type="common">Meningeal worm</name>
    <dbReference type="NCBI Taxonomy" id="148309"/>
    <lineage>
        <taxon>Eukaryota</taxon>
        <taxon>Metazoa</taxon>
        <taxon>Ecdysozoa</taxon>
        <taxon>Nematoda</taxon>
        <taxon>Chromadorea</taxon>
        <taxon>Rhabditida</taxon>
        <taxon>Rhabditina</taxon>
        <taxon>Rhabditomorpha</taxon>
        <taxon>Strongyloidea</taxon>
        <taxon>Metastrongylidae</taxon>
        <taxon>Parelaphostrongylus</taxon>
    </lineage>
</organism>
<accession>A0AAD5QJD9</accession>
<protein>
    <submittedName>
        <fullName evidence="1">Uncharacterized protein</fullName>
    </submittedName>
</protein>
<proteinExistence type="predicted"/>
<evidence type="ECO:0000313" key="1">
    <source>
        <dbReference type="EMBL" id="KAJ1350680.1"/>
    </source>
</evidence>
<dbReference type="Proteomes" id="UP001196413">
    <property type="component" value="Unassembled WGS sequence"/>
</dbReference>
<keyword evidence="2" id="KW-1185">Reference proteome</keyword>
<sequence length="83" mass="9470">MTVDDETQQRVCARAVIGGDTLAGSRHFERLSDKQSDEKGSLPVQEYTKIYGNEAEWRRDHRGTPPLRLETFSFFLLPIEGDT</sequence>
<dbReference type="AlphaFoldDB" id="A0AAD5QJD9"/>
<evidence type="ECO:0000313" key="2">
    <source>
        <dbReference type="Proteomes" id="UP001196413"/>
    </source>
</evidence>
<dbReference type="EMBL" id="JAHQIW010000925">
    <property type="protein sequence ID" value="KAJ1350680.1"/>
    <property type="molecule type" value="Genomic_DNA"/>
</dbReference>
<comment type="caution">
    <text evidence="1">The sequence shown here is derived from an EMBL/GenBank/DDBJ whole genome shotgun (WGS) entry which is preliminary data.</text>
</comment>